<proteinExistence type="predicted"/>
<accession>A0A8E1QWD6</accession>
<dbReference type="EMBL" id="LFQU01000022">
    <property type="protein sequence ID" value="KOO67905.1"/>
    <property type="molecule type" value="Genomic_DNA"/>
</dbReference>
<name>A0A8E1QWD6_9BACT</name>
<evidence type="ECO:0008006" key="3">
    <source>
        <dbReference type="Google" id="ProtNLM"/>
    </source>
</evidence>
<evidence type="ECO:0000313" key="1">
    <source>
        <dbReference type="EMBL" id="KOO67905.1"/>
    </source>
</evidence>
<keyword evidence="2" id="KW-1185">Reference proteome</keyword>
<evidence type="ECO:0000313" key="2">
    <source>
        <dbReference type="Proteomes" id="UP000036951"/>
    </source>
</evidence>
<comment type="caution">
    <text evidence="1">The sequence shown here is derived from an EMBL/GenBank/DDBJ whole genome shotgun (WGS) entry which is preliminary data.</text>
</comment>
<reference evidence="1 2" key="1">
    <citation type="submission" date="2015-06" db="EMBL/GenBank/DDBJ databases">
        <title>Prevotella sp. 109, sp. nov., a novel member of the family Prevotellaceae isolated from human faeces.</title>
        <authorList>
            <person name="Shkoporov A.N."/>
            <person name="Chaplin A.V."/>
            <person name="Kafarskaia L.I."/>
            <person name="Efimov B.A."/>
        </authorList>
    </citation>
    <scope>NUCLEOTIDE SEQUENCE [LARGE SCALE GENOMIC DNA]</scope>
    <source>
        <strain evidence="1 2">109</strain>
    </source>
</reference>
<sequence>MKDQQNTLHKQQIQITFYITKSLKSSFFADNKPQNMRLIVRKTVYLQKTILPMYIYEHKEWPHFSWNKEHVGEITI</sequence>
<organism evidence="1 2">
    <name type="scientific">Xylanibacter rarus</name>
    <dbReference type="NCBI Taxonomy" id="1676614"/>
    <lineage>
        <taxon>Bacteria</taxon>
        <taxon>Pseudomonadati</taxon>
        <taxon>Bacteroidota</taxon>
        <taxon>Bacteroidia</taxon>
        <taxon>Bacteroidales</taxon>
        <taxon>Prevotellaceae</taxon>
        <taxon>Xylanibacter</taxon>
    </lineage>
</organism>
<dbReference type="AlphaFoldDB" id="A0A8E1QWD6"/>
<gene>
    <name evidence="1" type="ORF">ACU52_10905</name>
</gene>
<protein>
    <recommendedName>
        <fullName evidence="3">DUF4172 domain-containing protein</fullName>
    </recommendedName>
</protein>
<dbReference type="Proteomes" id="UP000036951">
    <property type="component" value="Unassembled WGS sequence"/>
</dbReference>